<evidence type="ECO:0008006" key="7">
    <source>
        <dbReference type="Google" id="ProtNLM"/>
    </source>
</evidence>
<dbReference type="VEuPathDB" id="VectorBase:PPAPM1_002195"/>
<dbReference type="GO" id="GO:0007389">
    <property type="term" value="P:pattern specification process"/>
    <property type="evidence" value="ECO:0007669"/>
    <property type="project" value="TreeGrafter"/>
</dbReference>
<feature type="compositionally biased region" description="Basic and acidic residues" evidence="4">
    <location>
        <begin position="113"/>
        <end position="124"/>
    </location>
</feature>
<protein>
    <recommendedName>
        <fullName evidence="7">SANT domain-containing protein</fullName>
    </recommendedName>
</protein>
<evidence type="ECO:0000256" key="2">
    <source>
        <dbReference type="ARBA" id="ARBA00023125"/>
    </source>
</evidence>
<keyword evidence="2" id="KW-0238">DNA-binding</keyword>
<feature type="region of interest" description="Disordered" evidence="4">
    <location>
        <begin position="434"/>
        <end position="475"/>
    </location>
</feature>
<dbReference type="EnsemblMetazoa" id="PPAI009481-RA">
    <property type="protein sequence ID" value="PPAI009481-PA"/>
    <property type="gene ID" value="PPAI009481"/>
</dbReference>
<feature type="compositionally biased region" description="Basic and acidic residues" evidence="4">
    <location>
        <begin position="442"/>
        <end position="455"/>
    </location>
</feature>
<evidence type="ECO:0000313" key="6">
    <source>
        <dbReference type="Proteomes" id="UP000092462"/>
    </source>
</evidence>
<accession>A0A1B0DM91</accession>
<dbReference type="GO" id="GO:0005634">
    <property type="term" value="C:nucleus"/>
    <property type="evidence" value="ECO:0007669"/>
    <property type="project" value="UniProtKB-SubCell"/>
</dbReference>
<reference evidence="5" key="1">
    <citation type="submission" date="2022-08" db="UniProtKB">
        <authorList>
            <consortium name="EnsemblMetazoa"/>
        </authorList>
    </citation>
    <scope>IDENTIFICATION</scope>
    <source>
        <strain evidence="5">Israel</strain>
    </source>
</reference>
<comment type="subcellular location">
    <subcellularLocation>
        <location evidence="1">Nucleus</location>
    </subcellularLocation>
</comment>
<feature type="region of interest" description="Disordered" evidence="4">
    <location>
        <begin position="1"/>
        <end position="32"/>
    </location>
</feature>
<dbReference type="AlphaFoldDB" id="A0A1B0DM91"/>
<dbReference type="GO" id="GO:0003677">
    <property type="term" value="F:DNA binding"/>
    <property type="evidence" value="ECO:0007669"/>
    <property type="project" value="UniProtKB-KW"/>
</dbReference>
<dbReference type="GO" id="GO:0003682">
    <property type="term" value="F:chromatin binding"/>
    <property type="evidence" value="ECO:0007669"/>
    <property type="project" value="InterPro"/>
</dbReference>
<dbReference type="SUPFAM" id="SSF46689">
    <property type="entry name" value="Homeodomain-like"/>
    <property type="match status" value="1"/>
</dbReference>
<dbReference type="EMBL" id="AJVK01006910">
    <property type="status" value="NOT_ANNOTATED_CDS"/>
    <property type="molecule type" value="Genomic_DNA"/>
</dbReference>
<dbReference type="Proteomes" id="UP000092462">
    <property type="component" value="Unassembled WGS sequence"/>
</dbReference>
<dbReference type="PANTHER" id="PTHR21677:SF1">
    <property type="entry name" value="PROTEIN CRAMPED-LIKE"/>
    <property type="match status" value="1"/>
</dbReference>
<evidence type="ECO:0000256" key="3">
    <source>
        <dbReference type="ARBA" id="ARBA00023242"/>
    </source>
</evidence>
<dbReference type="Gene3D" id="1.20.58.1880">
    <property type="match status" value="1"/>
</dbReference>
<feature type="compositionally biased region" description="Low complexity" evidence="4">
    <location>
        <begin position="462"/>
        <end position="475"/>
    </location>
</feature>
<name>A0A1B0DM91_PHLPP</name>
<feature type="compositionally biased region" description="Polar residues" evidence="4">
    <location>
        <begin position="521"/>
        <end position="531"/>
    </location>
</feature>
<feature type="region of interest" description="Disordered" evidence="4">
    <location>
        <begin position="505"/>
        <end position="554"/>
    </location>
</feature>
<feature type="region of interest" description="Disordered" evidence="4">
    <location>
        <begin position="101"/>
        <end position="137"/>
    </location>
</feature>
<dbReference type="EMBL" id="AJVK01006911">
    <property type="status" value="NOT_ANNOTATED_CDS"/>
    <property type="molecule type" value="Genomic_DNA"/>
</dbReference>
<dbReference type="VEuPathDB" id="VectorBase:PPAI009481"/>
<evidence type="ECO:0000256" key="4">
    <source>
        <dbReference type="SAM" id="MobiDB-lite"/>
    </source>
</evidence>
<dbReference type="InterPro" id="IPR055315">
    <property type="entry name" value="Cramped-like"/>
</dbReference>
<evidence type="ECO:0000313" key="5">
    <source>
        <dbReference type="EnsemblMetazoa" id="PPAI009481-PA"/>
    </source>
</evidence>
<feature type="compositionally biased region" description="Basic and acidic residues" evidence="4">
    <location>
        <begin position="505"/>
        <end position="515"/>
    </location>
</feature>
<dbReference type="EMBL" id="AJVK01006908">
    <property type="status" value="NOT_ANNOTATED_CDS"/>
    <property type="molecule type" value="Genomic_DNA"/>
</dbReference>
<keyword evidence="6" id="KW-1185">Reference proteome</keyword>
<keyword evidence="3" id="KW-0539">Nucleus</keyword>
<dbReference type="PANTHER" id="PTHR21677">
    <property type="entry name" value="CRAMPED PROTEIN"/>
    <property type="match status" value="1"/>
</dbReference>
<proteinExistence type="predicted"/>
<dbReference type="InterPro" id="IPR009057">
    <property type="entry name" value="Homeodomain-like_sf"/>
</dbReference>
<feature type="compositionally biased region" description="Basic and acidic residues" evidence="4">
    <location>
        <begin position="7"/>
        <end position="32"/>
    </location>
</feature>
<evidence type="ECO:0000256" key="1">
    <source>
        <dbReference type="ARBA" id="ARBA00004123"/>
    </source>
</evidence>
<sequence length="666" mass="76566">MKTGTEIAKKDTPAVVEVNEKEKKQESTSEDSAKINVNGLKVKIVDNERKPTPSNYSYLLQIENLPGTAGELLGSVTFSPTGGPDSGHAVRTSARVIQKMRMDTARPPTPPPPEKKDKSKEETVVPKPTPPPPRINRPVWSNMERNIFFEALNEYGRDFDAITHFMNHKLKRRQPLEQPMYKMVQVRQLYYQTFHKISKYLKFSDDVRKYAQELYALINYGEMRRKLIFVNEKACMKLRELVYRGYVTIREKGKNIRIKTPSCRALRKLNQLEEWQEEIKLPQRVEVSLVPANMESWGRVQSIAQNPRVRASVPLQKRVLSVLKLMQNKWRSQEIRLCSRNVTTQCHSSGTKSKTCKLMQQHQQNELKVELMNAEKLLCFAPPAKTVIHRPMVNLTEFSSSYNICLNSYEERIGATVRGESLFPEKWQTHREFVRAQKRQRHDSGSDNKSPDMKKSRGGTVQSTSESEPSSSTTISIQTIDFSVITNNQDSNLQPLIEPQDLVEEKKVPQEEVPVKVESAQPVSKTAQEVTGNKKKREPKWNHRKDTPTTNRSFTKSFKPLISEEVVRKIKEGWTVNNVCDMTFGDLYVMFGSFIPSATPPMSPMRMVRESSDSKWLEENMHDYSFSSLLGHLDSHLESGCRTNRPPATQEDNHMDSSMDYMYKFA</sequence>
<organism evidence="5 6">
    <name type="scientific">Phlebotomus papatasi</name>
    <name type="common">Sandfly</name>
    <dbReference type="NCBI Taxonomy" id="29031"/>
    <lineage>
        <taxon>Eukaryota</taxon>
        <taxon>Metazoa</taxon>
        <taxon>Ecdysozoa</taxon>
        <taxon>Arthropoda</taxon>
        <taxon>Hexapoda</taxon>
        <taxon>Insecta</taxon>
        <taxon>Pterygota</taxon>
        <taxon>Neoptera</taxon>
        <taxon>Endopterygota</taxon>
        <taxon>Diptera</taxon>
        <taxon>Nematocera</taxon>
        <taxon>Psychodoidea</taxon>
        <taxon>Psychodidae</taxon>
        <taxon>Phlebotomus</taxon>
        <taxon>Phlebotomus</taxon>
    </lineage>
</organism>
<dbReference type="EMBL" id="AJVK01006909">
    <property type="status" value="NOT_ANNOTATED_CDS"/>
    <property type="molecule type" value="Genomic_DNA"/>
</dbReference>